<organism evidence="2 3">
    <name type="scientific">Podospora aff. communis PSN243</name>
    <dbReference type="NCBI Taxonomy" id="3040156"/>
    <lineage>
        <taxon>Eukaryota</taxon>
        <taxon>Fungi</taxon>
        <taxon>Dikarya</taxon>
        <taxon>Ascomycota</taxon>
        <taxon>Pezizomycotina</taxon>
        <taxon>Sordariomycetes</taxon>
        <taxon>Sordariomycetidae</taxon>
        <taxon>Sordariales</taxon>
        <taxon>Podosporaceae</taxon>
        <taxon>Podospora</taxon>
    </lineage>
</organism>
<dbReference type="EMBL" id="MU865932">
    <property type="protein sequence ID" value="KAK4450530.1"/>
    <property type="molecule type" value="Genomic_DNA"/>
</dbReference>
<comment type="caution">
    <text evidence="2">The sequence shown here is derived from an EMBL/GenBank/DDBJ whole genome shotgun (WGS) entry which is preliminary data.</text>
</comment>
<protein>
    <submittedName>
        <fullName evidence="2">Uncharacterized protein</fullName>
    </submittedName>
</protein>
<reference evidence="2" key="1">
    <citation type="journal article" date="2023" name="Mol. Phylogenet. Evol.">
        <title>Genome-scale phylogeny and comparative genomics of the fungal order Sordariales.</title>
        <authorList>
            <person name="Hensen N."/>
            <person name="Bonometti L."/>
            <person name="Westerberg I."/>
            <person name="Brannstrom I.O."/>
            <person name="Guillou S."/>
            <person name="Cros-Aarteil S."/>
            <person name="Calhoun S."/>
            <person name="Haridas S."/>
            <person name="Kuo A."/>
            <person name="Mondo S."/>
            <person name="Pangilinan J."/>
            <person name="Riley R."/>
            <person name="LaButti K."/>
            <person name="Andreopoulos B."/>
            <person name="Lipzen A."/>
            <person name="Chen C."/>
            <person name="Yan M."/>
            <person name="Daum C."/>
            <person name="Ng V."/>
            <person name="Clum A."/>
            <person name="Steindorff A."/>
            <person name="Ohm R.A."/>
            <person name="Martin F."/>
            <person name="Silar P."/>
            <person name="Natvig D.O."/>
            <person name="Lalanne C."/>
            <person name="Gautier V."/>
            <person name="Ament-Velasquez S.L."/>
            <person name="Kruys A."/>
            <person name="Hutchinson M.I."/>
            <person name="Powell A.J."/>
            <person name="Barry K."/>
            <person name="Miller A.N."/>
            <person name="Grigoriev I.V."/>
            <person name="Debuchy R."/>
            <person name="Gladieux P."/>
            <person name="Hiltunen Thoren M."/>
            <person name="Johannesson H."/>
        </authorList>
    </citation>
    <scope>NUCLEOTIDE SEQUENCE</scope>
    <source>
        <strain evidence="2">PSN243</strain>
    </source>
</reference>
<proteinExistence type="predicted"/>
<evidence type="ECO:0000313" key="3">
    <source>
        <dbReference type="Proteomes" id="UP001321760"/>
    </source>
</evidence>
<reference evidence="2" key="2">
    <citation type="submission" date="2023-05" db="EMBL/GenBank/DDBJ databases">
        <authorList>
            <consortium name="Lawrence Berkeley National Laboratory"/>
            <person name="Steindorff A."/>
            <person name="Hensen N."/>
            <person name="Bonometti L."/>
            <person name="Westerberg I."/>
            <person name="Brannstrom I.O."/>
            <person name="Guillou S."/>
            <person name="Cros-Aarteil S."/>
            <person name="Calhoun S."/>
            <person name="Haridas S."/>
            <person name="Kuo A."/>
            <person name="Mondo S."/>
            <person name="Pangilinan J."/>
            <person name="Riley R."/>
            <person name="Labutti K."/>
            <person name="Andreopoulos B."/>
            <person name="Lipzen A."/>
            <person name="Chen C."/>
            <person name="Yanf M."/>
            <person name="Daum C."/>
            <person name="Ng V."/>
            <person name="Clum A."/>
            <person name="Ohm R."/>
            <person name="Martin F."/>
            <person name="Silar P."/>
            <person name="Natvig D."/>
            <person name="Lalanne C."/>
            <person name="Gautier V."/>
            <person name="Ament-Velasquez S.L."/>
            <person name="Kruys A."/>
            <person name="Hutchinson M.I."/>
            <person name="Powell A.J."/>
            <person name="Barry K."/>
            <person name="Miller A.N."/>
            <person name="Grigoriev I.V."/>
            <person name="Debuchy R."/>
            <person name="Gladieux P."/>
            <person name="Thoren M.H."/>
            <person name="Johannesson H."/>
        </authorList>
    </citation>
    <scope>NUCLEOTIDE SEQUENCE</scope>
    <source>
        <strain evidence="2">PSN243</strain>
    </source>
</reference>
<dbReference type="Proteomes" id="UP001321760">
    <property type="component" value="Unassembled WGS sequence"/>
</dbReference>
<evidence type="ECO:0000313" key="2">
    <source>
        <dbReference type="EMBL" id="KAK4450530.1"/>
    </source>
</evidence>
<accession>A0AAV9GSK0</accession>
<feature type="compositionally biased region" description="Pro residues" evidence="1">
    <location>
        <begin position="1"/>
        <end position="16"/>
    </location>
</feature>
<sequence>MASPSEPPATHPPPYTPRADDNDPNSTFRNIITSMLHSRHHKFGFLIYRVNYENDAIWHFFLDVLHRQNFDGATKDEIREFFRDWVHERSEERDGPGAGTDNEDLIRWSPRYKVCMYADKEVIEGATIRTVTYLPGGPKLHVQGIGILIDGQYDEHDRDVLVRAAGGWREEFKAVEGRTRWDVGWLRFNLRGVHCVYETLCMSEEEWTSPYFYRRPPRVWNGFS</sequence>
<evidence type="ECO:0000256" key="1">
    <source>
        <dbReference type="SAM" id="MobiDB-lite"/>
    </source>
</evidence>
<feature type="region of interest" description="Disordered" evidence="1">
    <location>
        <begin position="1"/>
        <end position="26"/>
    </location>
</feature>
<name>A0AAV9GSK0_9PEZI</name>
<gene>
    <name evidence="2" type="ORF">QBC34DRAFT_379243</name>
</gene>
<keyword evidence="3" id="KW-1185">Reference proteome</keyword>
<dbReference type="AlphaFoldDB" id="A0AAV9GSK0"/>